<evidence type="ECO:0000256" key="3">
    <source>
        <dbReference type="ARBA" id="ARBA00022692"/>
    </source>
</evidence>
<evidence type="ECO:0000313" key="11">
    <source>
        <dbReference type="EMBL" id="GAA1560316.1"/>
    </source>
</evidence>
<name>A0ABN2CKJ6_9ACTN</name>
<dbReference type="PANTHER" id="PTHR30483:SF38">
    <property type="entry name" value="BLR7848 PROTEIN"/>
    <property type="match status" value="1"/>
</dbReference>
<dbReference type="PRINTS" id="PR00248">
    <property type="entry name" value="GPCRMGR"/>
</dbReference>
<dbReference type="EMBL" id="BAAAQD010000029">
    <property type="protein sequence ID" value="GAA1560316.1"/>
    <property type="molecule type" value="Genomic_DNA"/>
</dbReference>
<gene>
    <name evidence="11" type="ORF">GCM10009827_096920</name>
</gene>
<keyword evidence="7" id="KW-0675">Receptor</keyword>
<keyword evidence="8" id="KW-0325">Glycoprotein</keyword>
<evidence type="ECO:0000256" key="6">
    <source>
        <dbReference type="ARBA" id="ARBA00023136"/>
    </source>
</evidence>
<evidence type="ECO:0000256" key="7">
    <source>
        <dbReference type="ARBA" id="ARBA00023170"/>
    </source>
</evidence>
<keyword evidence="4" id="KW-0732">Signal</keyword>
<keyword evidence="5" id="KW-1133">Transmembrane helix</keyword>
<comment type="similarity">
    <text evidence="2">Belongs to the leucine-binding protein family.</text>
</comment>
<dbReference type="InterPro" id="IPR028082">
    <property type="entry name" value="Peripla_BP_I"/>
</dbReference>
<evidence type="ECO:0000256" key="1">
    <source>
        <dbReference type="ARBA" id="ARBA00004141"/>
    </source>
</evidence>
<dbReference type="InterPro" id="IPR051010">
    <property type="entry name" value="BCAA_transport"/>
</dbReference>
<evidence type="ECO:0000256" key="8">
    <source>
        <dbReference type="ARBA" id="ARBA00023180"/>
    </source>
</evidence>
<dbReference type="InterPro" id="IPR028081">
    <property type="entry name" value="Leu-bd"/>
</dbReference>
<evidence type="ECO:0000256" key="9">
    <source>
        <dbReference type="SAM" id="MobiDB-lite"/>
    </source>
</evidence>
<evidence type="ECO:0000256" key="2">
    <source>
        <dbReference type="ARBA" id="ARBA00010062"/>
    </source>
</evidence>
<comment type="caution">
    <text evidence="11">The sequence shown here is derived from an EMBL/GenBank/DDBJ whole genome shotgun (WGS) entry which is preliminary data.</text>
</comment>
<dbReference type="Proteomes" id="UP001501470">
    <property type="component" value="Unassembled WGS sequence"/>
</dbReference>
<keyword evidence="3" id="KW-0812">Transmembrane</keyword>
<organism evidence="11 12">
    <name type="scientific">Dactylosporangium maewongense</name>
    <dbReference type="NCBI Taxonomy" id="634393"/>
    <lineage>
        <taxon>Bacteria</taxon>
        <taxon>Bacillati</taxon>
        <taxon>Actinomycetota</taxon>
        <taxon>Actinomycetes</taxon>
        <taxon>Micromonosporales</taxon>
        <taxon>Micromonosporaceae</taxon>
        <taxon>Dactylosporangium</taxon>
    </lineage>
</organism>
<evidence type="ECO:0000256" key="5">
    <source>
        <dbReference type="ARBA" id="ARBA00022989"/>
    </source>
</evidence>
<sequence length="421" mass="44482">MTGHTPAPIPPERGKVMQSSGRSSRYRSLLAAGAALVLLTAGCGDDAADKGATENFDVLFIGGVTGPAATTVAATTKALDAAAKSINENGGVKGRNVVIKVKDSQGDARRAVSLLQEELSGNNLPDVVIPSGTSAEALAMVPLLTRSKITSVAFGASPLLNDPQKYPYHFQSVPNSAAQLTGLRKHLESKGAKRLGLLVSQDEYGKGVVQAVKTQLEGSGIEVKNFEFVPTDIDLSVSYRRMLDANPDFAYIDTTGDAATRLLQARVQTGAVNIPTIAGSGMSLTAGGPFKYGSPEANKNLEILVFKVEVAVPEAQQSPVFKDFLTRYSGGQPIQNSLSTPSLAWDQLRLIAAAASSDGALKDLPTSLVQAVYNLKVPDGYWLTEKQYTFTKDKHTPTPTPDDFPFIPSSAQVNGQYQVGS</sequence>
<dbReference type="Pfam" id="PF13458">
    <property type="entry name" value="Peripla_BP_6"/>
    <property type="match status" value="1"/>
</dbReference>
<dbReference type="InterPro" id="IPR000337">
    <property type="entry name" value="GPCR_3"/>
</dbReference>
<keyword evidence="12" id="KW-1185">Reference proteome</keyword>
<keyword evidence="6" id="KW-0472">Membrane</keyword>
<evidence type="ECO:0000256" key="4">
    <source>
        <dbReference type="ARBA" id="ARBA00022729"/>
    </source>
</evidence>
<accession>A0ABN2CKJ6</accession>
<reference evidence="11 12" key="1">
    <citation type="journal article" date="2019" name="Int. J. Syst. Evol. Microbiol.">
        <title>The Global Catalogue of Microorganisms (GCM) 10K type strain sequencing project: providing services to taxonomists for standard genome sequencing and annotation.</title>
        <authorList>
            <consortium name="The Broad Institute Genomics Platform"/>
            <consortium name="The Broad Institute Genome Sequencing Center for Infectious Disease"/>
            <person name="Wu L."/>
            <person name="Ma J."/>
        </authorList>
    </citation>
    <scope>NUCLEOTIDE SEQUENCE [LARGE SCALE GENOMIC DNA]</scope>
    <source>
        <strain evidence="11 12">JCM 15933</strain>
    </source>
</reference>
<feature type="region of interest" description="Disordered" evidence="9">
    <location>
        <begin position="1"/>
        <end position="21"/>
    </location>
</feature>
<dbReference type="PANTHER" id="PTHR30483">
    <property type="entry name" value="LEUCINE-SPECIFIC-BINDING PROTEIN"/>
    <property type="match status" value="1"/>
</dbReference>
<comment type="subcellular location">
    <subcellularLocation>
        <location evidence="1">Membrane</location>
        <topology evidence="1">Multi-pass membrane protein</topology>
    </subcellularLocation>
</comment>
<protein>
    <recommendedName>
        <fullName evidence="10">Leucine-binding protein domain-containing protein</fullName>
    </recommendedName>
</protein>
<evidence type="ECO:0000259" key="10">
    <source>
        <dbReference type="Pfam" id="PF13458"/>
    </source>
</evidence>
<proteinExistence type="inferred from homology"/>
<feature type="domain" description="Leucine-binding protein" evidence="10">
    <location>
        <begin position="60"/>
        <end position="395"/>
    </location>
</feature>
<dbReference type="Gene3D" id="3.40.50.2300">
    <property type="match status" value="2"/>
</dbReference>
<evidence type="ECO:0000313" key="12">
    <source>
        <dbReference type="Proteomes" id="UP001501470"/>
    </source>
</evidence>
<dbReference type="SUPFAM" id="SSF53822">
    <property type="entry name" value="Periplasmic binding protein-like I"/>
    <property type="match status" value="1"/>
</dbReference>